<dbReference type="OrthoDB" id="5422510at2759"/>
<protein>
    <submittedName>
        <fullName evidence="2">Uncharacterized protein</fullName>
    </submittedName>
</protein>
<dbReference type="Proteomes" id="UP000191285">
    <property type="component" value="Unassembled WGS sequence"/>
</dbReference>
<reference evidence="3" key="1">
    <citation type="journal article" date="2017" name="Nat. Microbiol.">
        <title>Global analysis of biosynthetic gene clusters reveals vast potential of secondary metabolite production in Penicillium species.</title>
        <authorList>
            <person name="Nielsen J.C."/>
            <person name="Grijseels S."/>
            <person name="Prigent S."/>
            <person name="Ji B."/>
            <person name="Dainat J."/>
            <person name="Nielsen K.F."/>
            <person name="Frisvad J.C."/>
            <person name="Workman M."/>
            <person name="Nielsen J."/>
        </authorList>
    </citation>
    <scope>NUCLEOTIDE SEQUENCE [LARGE SCALE GENOMIC DNA]</scope>
    <source>
        <strain evidence="3">IBT 24891</strain>
    </source>
</reference>
<keyword evidence="3" id="KW-1185">Reference proteome</keyword>
<organism evidence="2 3">
    <name type="scientific">Penicillium steckii</name>
    <dbReference type="NCBI Taxonomy" id="303698"/>
    <lineage>
        <taxon>Eukaryota</taxon>
        <taxon>Fungi</taxon>
        <taxon>Dikarya</taxon>
        <taxon>Ascomycota</taxon>
        <taxon>Pezizomycotina</taxon>
        <taxon>Eurotiomycetes</taxon>
        <taxon>Eurotiomycetidae</taxon>
        <taxon>Eurotiales</taxon>
        <taxon>Aspergillaceae</taxon>
        <taxon>Penicillium</taxon>
    </lineage>
</organism>
<dbReference type="AlphaFoldDB" id="A0A1V6TD14"/>
<name>A0A1V6TD14_9EURO</name>
<dbReference type="EMBL" id="MLKD01000008">
    <property type="protein sequence ID" value="OQE23719.1"/>
    <property type="molecule type" value="Genomic_DNA"/>
</dbReference>
<comment type="caution">
    <text evidence="2">The sequence shown here is derived from an EMBL/GenBank/DDBJ whole genome shotgun (WGS) entry which is preliminary data.</text>
</comment>
<evidence type="ECO:0000313" key="2">
    <source>
        <dbReference type="EMBL" id="OQE23719.1"/>
    </source>
</evidence>
<dbReference type="STRING" id="303698.A0A1V6TD14"/>
<feature type="region of interest" description="Disordered" evidence="1">
    <location>
        <begin position="428"/>
        <end position="481"/>
    </location>
</feature>
<evidence type="ECO:0000256" key="1">
    <source>
        <dbReference type="SAM" id="MobiDB-lite"/>
    </source>
</evidence>
<accession>A0A1V6TD14</accession>
<gene>
    <name evidence="2" type="ORF">PENSTE_c008G00108</name>
</gene>
<proteinExistence type="predicted"/>
<feature type="region of interest" description="Disordered" evidence="1">
    <location>
        <begin position="146"/>
        <end position="188"/>
    </location>
</feature>
<dbReference type="PANTHER" id="PTHR42032:SF1">
    <property type="entry name" value="YALI0E30679P"/>
    <property type="match status" value="1"/>
</dbReference>
<dbReference type="PANTHER" id="PTHR42032">
    <property type="entry name" value="YALI0E30679P"/>
    <property type="match status" value="1"/>
</dbReference>
<evidence type="ECO:0000313" key="3">
    <source>
        <dbReference type="Proteomes" id="UP000191285"/>
    </source>
</evidence>
<sequence length="481" mass="53009">MADPPSPSAPRSASMRRRVPLRAATFVEGMPIPDWPQRRNSTLSDSISEARNSIRSSTDDLFLPRVAKGKSHIASEESHWHSTPLGLALLPAIAGVFFQDGSAFVTDVTLLVLAAIFLNWSVRLPWDWYRSAQTLQKEQAVVNTVPESPLEPELKEEDEEREQAIESSNDQHHTKHHEHRTSSAQAEATKELQVHELAALAACFVFPVIGTWLLHTIRSSLSRPSEGLVSNYNLTIFLLASEVRPFSHLLKLVQARTLHLQRIVASTSAEDAIDHEKVQDLTKRLEELEAHVAETAAARLSSPPHPPTEPNDAPALLTQAVVEARRAIQPDMEALNRAVRRYEKRTALSTLNTDTRFSQLEASTRDAIALAAAAQRSSTSHKSSYAFVLFDFLCACIVIPFQLVMSILNIPGRAITLCIMTVRHILGRPPSTSKPRPRNGKGKSLQTGKVSRVGSKSPPPRGPIVSPLAQHQVMGDKGTIH</sequence>